<dbReference type="Proteomes" id="UP001596383">
    <property type="component" value="Unassembled WGS sequence"/>
</dbReference>
<dbReference type="PANTHER" id="PTHR36837:SF2">
    <property type="entry name" value="POLY(3-HYDROXYALKANOATE) POLYMERASE SUBUNIT PHAC"/>
    <property type="match status" value="1"/>
</dbReference>
<protein>
    <recommendedName>
        <fullName evidence="2">Poly(3-hydroxyalkanoate) polymerase subunit PhaC</fullName>
    </recommendedName>
    <alternativeName>
        <fullName evidence="6">PHB synthase subunit PhaC</fullName>
    </alternativeName>
</protein>
<dbReference type="SUPFAM" id="SSF47794">
    <property type="entry name" value="Rad51 N-terminal domain-like"/>
    <property type="match status" value="1"/>
</dbReference>
<keyword evidence="3" id="KW-0808">Transferase</keyword>
<organism evidence="8 9">
    <name type="scientific">Natrinema soli</name>
    <dbReference type="NCBI Taxonomy" id="1930624"/>
    <lineage>
        <taxon>Archaea</taxon>
        <taxon>Methanobacteriati</taxon>
        <taxon>Methanobacteriota</taxon>
        <taxon>Stenosarchaea group</taxon>
        <taxon>Halobacteria</taxon>
        <taxon>Halobacteriales</taxon>
        <taxon>Natrialbaceae</taxon>
        <taxon>Natrinema</taxon>
    </lineage>
</organism>
<dbReference type="InterPro" id="IPR051321">
    <property type="entry name" value="PHA/PHB_synthase"/>
</dbReference>
<dbReference type="InterPro" id="IPR029058">
    <property type="entry name" value="AB_hydrolase_fold"/>
</dbReference>
<dbReference type="Gene3D" id="1.10.150.20">
    <property type="entry name" value="5' to 3' exonuclease, C-terminal subdomain"/>
    <property type="match status" value="1"/>
</dbReference>
<proteinExistence type="predicted"/>
<dbReference type="InterPro" id="IPR000073">
    <property type="entry name" value="AB_hydrolase_1"/>
</dbReference>
<dbReference type="SUPFAM" id="SSF53474">
    <property type="entry name" value="alpha/beta-Hydrolases"/>
    <property type="match status" value="1"/>
</dbReference>
<evidence type="ECO:0000256" key="3">
    <source>
        <dbReference type="ARBA" id="ARBA00022679"/>
    </source>
</evidence>
<name>A0ABD5STV8_9EURY</name>
<dbReference type="EMBL" id="JBHSWV010000280">
    <property type="protein sequence ID" value="MFC6766676.1"/>
    <property type="molecule type" value="Genomic_DNA"/>
</dbReference>
<keyword evidence="5" id="KW-0012">Acyltransferase</keyword>
<dbReference type="GO" id="GO:0042619">
    <property type="term" value="P:poly-hydroxybutyrate biosynthetic process"/>
    <property type="evidence" value="ECO:0007669"/>
    <property type="project" value="UniProtKB-KW"/>
</dbReference>
<gene>
    <name evidence="8" type="primary">phaC</name>
    <name evidence="8" type="ORF">ACFQE6_17255</name>
</gene>
<dbReference type="NCBIfam" id="TIGR01836">
    <property type="entry name" value="PHA_synth_III_C"/>
    <property type="match status" value="1"/>
</dbReference>
<dbReference type="RefSeq" id="WP_377042945.1">
    <property type="nucleotide sequence ID" value="NZ_JAQIVI010000280.1"/>
</dbReference>
<evidence type="ECO:0000256" key="6">
    <source>
        <dbReference type="ARBA" id="ARBA00033356"/>
    </source>
</evidence>
<evidence type="ECO:0000313" key="9">
    <source>
        <dbReference type="Proteomes" id="UP001596383"/>
    </source>
</evidence>
<dbReference type="Gene3D" id="3.40.50.1820">
    <property type="entry name" value="alpha/beta hydrolase"/>
    <property type="match status" value="1"/>
</dbReference>
<evidence type="ECO:0000256" key="1">
    <source>
        <dbReference type="ARBA" id="ARBA00004683"/>
    </source>
</evidence>
<evidence type="ECO:0000259" key="7">
    <source>
        <dbReference type="Pfam" id="PF00561"/>
    </source>
</evidence>
<evidence type="ECO:0000256" key="2">
    <source>
        <dbReference type="ARBA" id="ARBA00019065"/>
    </source>
</evidence>
<evidence type="ECO:0000256" key="4">
    <source>
        <dbReference type="ARBA" id="ARBA00022752"/>
    </source>
</evidence>
<accession>A0ABD5STV8</accession>
<evidence type="ECO:0000313" key="8">
    <source>
        <dbReference type="EMBL" id="MFC6766676.1"/>
    </source>
</evidence>
<dbReference type="GO" id="GO:0016746">
    <property type="term" value="F:acyltransferase activity"/>
    <property type="evidence" value="ECO:0007669"/>
    <property type="project" value="UniProtKB-KW"/>
</dbReference>
<dbReference type="AlphaFoldDB" id="A0ABD5STV8"/>
<reference evidence="8 9" key="1">
    <citation type="journal article" date="2019" name="Int. J. Syst. Evol. Microbiol.">
        <title>The Global Catalogue of Microorganisms (GCM) 10K type strain sequencing project: providing services to taxonomists for standard genome sequencing and annotation.</title>
        <authorList>
            <consortium name="The Broad Institute Genomics Platform"/>
            <consortium name="The Broad Institute Genome Sequencing Center for Infectious Disease"/>
            <person name="Wu L."/>
            <person name="Ma J."/>
        </authorList>
    </citation>
    <scope>NUCLEOTIDE SEQUENCE [LARGE SCALE GENOMIC DNA]</scope>
    <source>
        <strain evidence="8 9">LMG 29247</strain>
    </source>
</reference>
<sequence length="449" mass="49853">MNPFTAPLEIQRRMLTQGMEAAEKMRLLPNRLEDLASVKVGQTPSEVIYSENKLNLLHYESLTDDPHNTPLLVVYALINRPYILDLQPDKSVVRRFLEDGFDVYLIDWGEPSQLDASLTLGDYVNRYIDNCVDVVRERTGTDAINILGYCMGGTLSTMYAALHSEKVRSLGLMATGLCFDDTGGILEQWGSEEYFDPEAITETYRNVPAEFLAAGFAQMNPVDTYLGKYTILFDNLDDRTAVENFGRMERWVRDGVDVAGEAYRQFIEDIYQKNALYQNELVLDGTPVDIGNLTMPVLQIIGSFDHLIPPDASKPFTEVIPSEDTDIYEFPTGHVGMAVSGKAHAELWPRVATWFRERSVTQTGESATVSQGEAEAEADQDQSLQTLDGIGPTYEERLHDAGITTVTQLAAAEPVSLADRLGLSESRVTAWVEQARQFTGSSDDSAGSS</sequence>
<dbReference type="Pfam" id="PF00561">
    <property type="entry name" value="Abhydrolase_1"/>
    <property type="match status" value="1"/>
</dbReference>
<feature type="domain" description="AB hydrolase-1" evidence="7">
    <location>
        <begin position="86"/>
        <end position="335"/>
    </location>
</feature>
<dbReference type="Pfam" id="PF14520">
    <property type="entry name" value="HHH_5"/>
    <property type="match status" value="1"/>
</dbReference>
<dbReference type="PANTHER" id="PTHR36837">
    <property type="entry name" value="POLY(3-HYDROXYALKANOATE) POLYMERASE SUBUNIT PHAC"/>
    <property type="match status" value="1"/>
</dbReference>
<keyword evidence="4" id="KW-0583">PHB biosynthesis</keyword>
<dbReference type="InterPro" id="IPR010125">
    <property type="entry name" value="PHA_synth_III_C"/>
</dbReference>
<dbReference type="InterPro" id="IPR010995">
    <property type="entry name" value="DNA_repair_Rad51/TF_NusA_a-hlx"/>
</dbReference>
<keyword evidence="9" id="KW-1185">Reference proteome</keyword>
<comment type="pathway">
    <text evidence="1">Biopolymer metabolism; poly-(R)-3-hydroxybutanoate biosynthesis.</text>
</comment>
<evidence type="ECO:0000256" key="5">
    <source>
        <dbReference type="ARBA" id="ARBA00023315"/>
    </source>
</evidence>
<comment type="caution">
    <text evidence="8">The sequence shown here is derived from an EMBL/GenBank/DDBJ whole genome shotgun (WGS) entry which is preliminary data.</text>
</comment>